<evidence type="ECO:0008006" key="4">
    <source>
        <dbReference type="Google" id="ProtNLM"/>
    </source>
</evidence>
<reference evidence="3" key="1">
    <citation type="submission" date="2018-05" db="EMBL/GenBank/DDBJ databases">
        <authorList>
            <person name="Lanie J.A."/>
            <person name="Ng W.-L."/>
            <person name="Kazmierczak K.M."/>
            <person name="Andrzejewski T.M."/>
            <person name="Davidsen T.M."/>
            <person name="Wayne K.J."/>
            <person name="Tettelin H."/>
            <person name="Glass J.I."/>
            <person name="Rusch D."/>
            <person name="Podicherti R."/>
            <person name="Tsui H.-C.T."/>
            <person name="Winkler M.E."/>
        </authorList>
    </citation>
    <scope>NUCLEOTIDE SEQUENCE</scope>
</reference>
<dbReference type="PANTHER" id="PTHR42879">
    <property type="entry name" value="3-OXOACYL-(ACYL-CARRIER-PROTEIN) REDUCTASE"/>
    <property type="match status" value="1"/>
</dbReference>
<keyword evidence="2" id="KW-0560">Oxidoreductase</keyword>
<gene>
    <name evidence="3" type="ORF">METZ01_LOCUS36143</name>
</gene>
<dbReference type="GO" id="GO:0018454">
    <property type="term" value="F:acetoacetyl-CoA reductase activity"/>
    <property type="evidence" value="ECO:0007669"/>
    <property type="project" value="InterPro"/>
</dbReference>
<dbReference type="PANTHER" id="PTHR42879:SF2">
    <property type="entry name" value="3-OXOACYL-[ACYL-CARRIER-PROTEIN] REDUCTASE FABG"/>
    <property type="match status" value="1"/>
</dbReference>
<dbReference type="PROSITE" id="PS00061">
    <property type="entry name" value="ADH_SHORT"/>
    <property type="match status" value="1"/>
</dbReference>
<dbReference type="NCBIfam" id="NF009464">
    <property type="entry name" value="PRK12824.1"/>
    <property type="match status" value="1"/>
</dbReference>
<dbReference type="PRINTS" id="PR00080">
    <property type="entry name" value="SDRFAMILY"/>
</dbReference>
<dbReference type="EMBL" id="UINC01001544">
    <property type="protein sequence ID" value="SUZ83289.1"/>
    <property type="molecule type" value="Genomic_DNA"/>
</dbReference>
<evidence type="ECO:0000256" key="2">
    <source>
        <dbReference type="ARBA" id="ARBA00023002"/>
    </source>
</evidence>
<dbReference type="GO" id="GO:0032787">
    <property type="term" value="P:monocarboxylic acid metabolic process"/>
    <property type="evidence" value="ECO:0007669"/>
    <property type="project" value="UniProtKB-ARBA"/>
</dbReference>
<dbReference type="GO" id="GO:0005737">
    <property type="term" value="C:cytoplasm"/>
    <property type="evidence" value="ECO:0007669"/>
    <property type="project" value="InterPro"/>
</dbReference>
<dbReference type="InterPro" id="IPR011283">
    <property type="entry name" value="Acetoacetyl-CoA_reductase"/>
</dbReference>
<dbReference type="NCBIfam" id="TIGR01829">
    <property type="entry name" value="AcAcCoA_reduct"/>
    <property type="match status" value="1"/>
</dbReference>
<protein>
    <recommendedName>
        <fullName evidence="4">Acetoacetyl-CoA reductase</fullName>
    </recommendedName>
</protein>
<dbReference type="GO" id="GO:0042619">
    <property type="term" value="P:poly-hydroxybutyrate biosynthetic process"/>
    <property type="evidence" value="ECO:0007669"/>
    <property type="project" value="InterPro"/>
</dbReference>
<dbReference type="SUPFAM" id="SSF51735">
    <property type="entry name" value="NAD(P)-binding Rossmann-fold domains"/>
    <property type="match status" value="1"/>
</dbReference>
<dbReference type="PRINTS" id="PR00081">
    <property type="entry name" value="GDHRDH"/>
</dbReference>
<name>A0A381QXG0_9ZZZZ</name>
<dbReference type="InterPro" id="IPR050259">
    <property type="entry name" value="SDR"/>
</dbReference>
<comment type="similarity">
    <text evidence="1">Belongs to the short-chain dehydrogenases/reductases (SDR) family.</text>
</comment>
<evidence type="ECO:0000256" key="1">
    <source>
        <dbReference type="ARBA" id="ARBA00006484"/>
    </source>
</evidence>
<proteinExistence type="inferred from homology"/>
<dbReference type="InterPro" id="IPR036291">
    <property type="entry name" value="NAD(P)-bd_dom_sf"/>
</dbReference>
<dbReference type="Pfam" id="PF13561">
    <property type="entry name" value="adh_short_C2"/>
    <property type="match status" value="1"/>
</dbReference>
<dbReference type="CDD" id="cd05333">
    <property type="entry name" value="BKR_SDR_c"/>
    <property type="match status" value="1"/>
</dbReference>
<dbReference type="FunFam" id="3.40.50.720:FF:000173">
    <property type="entry name" value="3-oxoacyl-[acyl-carrier protein] reductase"/>
    <property type="match status" value="1"/>
</dbReference>
<dbReference type="Gene3D" id="3.40.50.720">
    <property type="entry name" value="NAD(P)-binding Rossmann-like Domain"/>
    <property type="match status" value="1"/>
</dbReference>
<dbReference type="InterPro" id="IPR020904">
    <property type="entry name" value="Sc_DH/Rdtase_CS"/>
</dbReference>
<dbReference type="InterPro" id="IPR002347">
    <property type="entry name" value="SDR_fam"/>
</dbReference>
<accession>A0A381QXG0</accession>
<dbReference type="NCBIfam" id="NF009466">
    <property type="entry name" value="PRK12826.1-2"/>
    <property type="match status" value="1"/>
</dbReference>
<sequence length="241" mass="25794">MTKIALVTGGTRGIGEAIAIKLKEDGYTVASSYVGNDARAEEFSKRTGIKTYKFDAAYFESCKKIIEAIENDLGSNIDILVNNAGITKDRFLQKMSPEEWAAVINTNLNSMFNVTRCTIEKMRLKKFGRIISIGSINGLKGQIGQSNYSAAKAGVIGFSKAIALENANKGITVNVVAPGYIGTEMVKKIDPAILKGIVSQIPVGRLGEPHEVASLVSYLAGDQASFITGATFSINGGQYLQ</sequence>
<dbReference type="AlphaFoldDB" id="A0A381QXG0"/>
<evidence type="ECO:0000313" key="3">
    <source>
        <dbReference type="EMBL" id="SUZ83289.1"/>
    </source>
</evidence>
<organism evidence="3">
    <name type="scientific">marine metagenome</name>
    <dbReference type="NCBI Taxonomy" id="408172"/>
    <lineage>
        <taxon>unclassified sequences</taxon>
        <taxon>metagenomes</taxon>
        <taxon>ecological metagenomes</taxon>
    </lineage>
</organism>